<protein>
    <submittedName>
        <fullName evidence="1">Uncharacterized protein</fullName>
    </submittedName>
</protein>
<dbReference type="PANTHER" id="PTHR38564">
    <property type="entry name" value="SI:CH73-250A16.5-RELATED"/>
    <property type="match status" value="1"/>
</dbReference>
<name>A0A7S1MK11_ALECA</name>
<dbReference type="EMBL" id="HBGE01038826">
    <property type="protein sequence ID" value="CAD9133723.1"/>
    <property type="molecule type" value="Transcribed_RNA"/>
</dbReference>
<evidence type="ECO:0000313" key="1">
    <source>
        <dbReference type="EMBL" id="CAD9133723.1"/>
    </source>
</evidence>
<sequence length="211" mass="22342">MAQAIFGSRSSGSGPAPRFAVLLLRPPPVQAMALRLALATLLSGSASAYMCPGSPSSVYAWSETTTTVSKATCKAVKDEMLARVNGQTSTAWHDPHNNGHYALLSQDGGRLDFSRKTGNGQYTDKLTFTFEDEADGCKVSGCSESQVFSIADFSTNYCNLRMLYCGASDGCHPVTKDGQSFSVKETEVTSSFGASHDPSACLKTAATSFFA</sequence>
<dbReference type="PANTHER" id="PTHR38564:SF2">
    <property type="entry name" value="WU:FC46H12 PRECURSOR"/>
    <property type="match status" value="1"/>
</dbReference>
<organism evidence="1">
    <name type="scientific">Alexandrium catenella</name>
    <name type="common">Red tide dinoflagellate</name>
    <name type="synonym">Gonyaulax catenella</name>
    <dbReference type="NCBI Taxonomy" id="2925"/>
    <lineage>
        <taxon>Eukaryota</taxon>
        <taxon>Sar</taxon>
        <taxon>Alveolata</taxon>
        <taxon>Dinophyceae</taxon>
        <taxon>Gonyaulacales</taxon>
        <taxon>Pyrocystaceae</taxon>
        <taxon>Alexandrium</taxon>
    </lineage>
</organism>
<gene>
    <name evidence="1" type="ORF">ACAT0790_LOCUS23421</name>
</gene>
<reference evidence="1" key="1">
    <citation type="submission" date="2021-01" db="EMBL/GenBank/DDBJ databases">
        <authorList>
            <person name="Corre E."/>
            <person name="Pelletier E."/>
            <person name="Niang G."/>
            <person name="Scheremetjew M."/>
            <person name="Finn R."/>
            <person name="Kale V."/>
            <person name="Holt S."/>
            <person name="Cochrane G."/>
            <person name="Meng A."/>
            <person name="Brown T."/>
            <person name="Cohen L."/>
        </authorList>
    </citation>
    <scope>NUCLEOTIDE SEQUENCE</scope>
    <source>
        <strain evidence="1">OF101</strain>
    </source>
</reference>
<accession>A0A7S1MK11</accession>
<dbReference type="AlphaFoldDB" id="A0A7S1MK11"/>
<proteinExistence type="predicted"/>